<gene>
    <name evidence="13" type="ORF">EHV23_09635</name>
</gene>
<dbReference type="GO" id="GO:0000271">
    <property type="term" value="P:polysaccharide biosynthetic process"/>
    <property type="evidence" value="ECO:0007669"/>
    <property type="project" value="InterPro"/>
</dbReference>
<feature type="binding site" evidence="11">
    <location>
        <position position="169"/>
    </location>
    <ligand>
        <name>NAD(+)</name>
        <dbReference type="ChEBI" id="CHEBI:57540"/>
    </ligand>
</feature>
<dbReference type="OrthoDB" id="9803238at2"/>
<dbReference type="InterPro" id="IPR014026">
    <property type="entry name" value="UDP-Glc/GDP-Man_DH_dimer"/>
</dbReference>
<reference evidence="13 14" key="1">
    <citation type="submission" date="2018-11" db="EMBL/GenBank/DDBJ databases">
        <title>Genome sequencing of Lautropia sp. KCOM 2505 (= ChDC F240).</title>
        <authorList>
            <person name="Kook J.-K."/>
            <person name="Park S.-N."/>
            <person name="Lim Y.K."/>
        </authorList>
    </citation>
    <scope>NUCLEOTIDE SEQUENCE [LARGE SCALE GENOMIC DNA]</scope>
    <source>
        <strain evidence="13 14">KCOM 2505</strain>
    </source>
</reference>
<dbReference type="InterPro" id="IPR036220">
    <property type="entry name" value="UDP-Glc/GDP-Man_DH_C_sf"/>
</dbReference>
<accession>A0A426FPN0</accession>
<dbReference type="Pfam" id="PF00984">
    <property type="entry name" value="UDPG_MGDP_dh"/>
    <property type="match status" value="1"/>
</dbReference>
<evidence type="ECO:0000256" key="8">
    <source>
        <dbReference type="PIRNR" id="PIRNR000124"/>
    </source>
</evidence>
<feature type="binding site" evidence="10">
    <location>
        <position position="288"/>
    </location>
    <ligand>
        <name>substrate</name>
    </ligand>
</feature>
<dbReference type="Pfam" id="PF03720">
    <property type="entry name" value="UDPG_MGDP_dh_C"/>
    <property type="match status" value="1"/>
</dbReference>
<feature type="binding site" evidence="10">
    <location>
        <position position="221"/>
    </location>
    <ligand>
        <name>substrate</name>
    </ligand>
</feature>
<keyword evidence="5 8" id="KW-0560">Oxidoreductase</keyword>
<dbReference type="InterPro" id="IPR014027">
    <property type="entry name" value="UDP-Glc/GDP-Man_DH_C"/>
</dbReference>
<feature type="binding site" evidence="11">
    <location>
        <position position="35"/>
    </location>
    <ligand>
        <name>NAD(+)</name>
        <dbReference type="ChEBI" id="CHEBI:57540"/>
    </ligand>
</feature>
<feature type="binding site" evidence="11">
    <location>
        <position position="30"/>
    </location>
    <ligand>
        <name>NAD(+)</name>
        <dbReference type="ChEBI" id="CHEBI:57540"/>
    </ligand>
</feature>
<evidence type="ECO:0000256" key="3">
    <source>
        <dbReference type="ARBA" id="ARBA00012954"/>
    </source>
</evidence>
<comment type="caution">
    <text evidence="13">The sequence shown here is derived from an EMBL/GenBank/DDBJ whole genome shotgun (WGS) entry which is preliminary data.</text>
</comment>
<feature type="binding site" evidence="11">
    <location>
        <position position="132"/>
    </location>
    <ligand>
        <name>NAD(+)</name>
        <dbReference type="ChEBI" id="CHEBI:57540"/>
    </ligand>
</feature>
<feature type="domain" description="UDP-glucose/GDP-mannose dehydrogenase C-terminal" evidence="12">
    <location>
        <begin position="345"/>
        <end position="453"/>
    </location>
</feature>
<name>A0A426FPN0_9BURK</name>
<keyword evidence="14" id="KW-1185">Reference proteome</keyword>
<evidence type="ECO:0000256" key="9">
    <source>
        <dbReference type="PIRSR" id="PIRSR500134-1"/>
    </source>
</evidence>
<dbReference type="GO" id="GO:0006065">
    <property type="term" value="P:UDP-glucuronate biosynthetic process"/>
    <property type="evidence" value="ECO:0007669"/>
    <property type="project" value="UniProtKB-UniPathway"/>
</dbReference>
<dbReference type="PIRSF" id="PIRSF000124">
    <property type="entry name" value="UDPglc_GDPman_dh"/>
    <property type="match status" value="1"/>
</dbReference>
<proteinExistence type="inferred from homology"/>
<dbReference type="EMBL" id="RRUE01000002">
    <property type="protein sequence ID" value="RRN44609.1"/>
    <property type="molecule type" value="Genomic_DNA"/>
</dbReference>
<dbReference type="InterPro" id="IPR028357">
    <property type="entry name" value="UDPglc_DH_bac"/>
</dbReference>
<dbReference type="SUPFAM" id="SSF51735">
    <property type="entry name" value="NAD(P)-binding Rossmann-fold domains"/>
    <property type="match status" value="1"/>
</dbReference>
<dbReference type="Proteomes" id="UP000270261">
    <property type="component" value="Unassembled WGS sequence"/>
</dbReference>
<dbReference type="Pfam" id="PF03721">
    <property type="entry name" value="UDPG_MGDP_dh_N"/>
    <property type="match status" value="1"/>
</dbReference>
<dbReference type="GO" id="GO:0051287">
    <property type="term" value="F:NAD binding"/>
    <property type="evidence" value="ECO:0007669"/>
    <property type="project" value="InterPro"/>
</dbReference>
<dbReference type="GO" id="GO:0003979">
    <property type="term" value="F:UDP-glucose 6-dehydrogenase activity"/>
    <property type="evidence" value="ECO:0007669"/>
    <property type="project" value="UniProtKB-EC"/>
</dbReference>
<dbReference type="SUPFAM" id="SSF48179">
    <property type="entry name" value="6-phosphogluconate dehydrogenase C-terminal domain-like"/>
    <property type="match status" value="1"/>
</dbReference>
<keyword evidence="6 8" id="KW-0520">NAD</keyword>
<evidence type="ECO:0000313" key="14">
    <source>
        <dbReference type="Proteomes" id="UP000270261"/>
    </source>
</evidence>
<dbReference type="NCBIfam" id="TIGR03026">
    <property type="entry name" value="NDP-sugDHase"/>
    <property type="match status" value="1"/>
</dbReference>
<dbReference type="PIRSF" id="PIRSF500134">
    <property type="entry name" value="UDPglc_DH_bac"/>
    <property type="match status" value="1"/>
</dbReference>
<evidence type="ECO:0000256" key="7">
    <source>
        <dbReference type="ARBA" id="ARBA00047473"/>
    </source>
</evidence>
<dbReference type="InterPro" id="IPR008927">
    <property type="entry name" value="6-PGluconate_DH-like_C_sf"/>
</dbReference>
<feature type="binding site" evidence="11">
    <location>
        <position position="359"/>
    </location>
    <ligand>
        <name>NAD(+)</name>
        <dbReference type="ChEBI" id="CHEBI:57540"/>
    </ligand>
</feature>
<dbReference type="UniPathway" id="UPA00038">
    <property type="reaction ID" value="UER00491"/>
</dbReference>
<dbReference type="SUPFAM" id="SSF52413">
    <property type="entry name" value="UDP-glucose/GDP-mannose dehydrogenase C-terminal domain"/>
    <property type="match status" value="1"/>
</dbReference>
<protein>
    <recommendedName>
        <fullName evidence="4 8">UDP-glucose 6-dehydrogenase</fullName>
        <ecNumber evidence="3 8">1.1.1.22</ecNumber>
    </recommendedName>
</protein>
<dbReference type="InterPro" id="IPR017476">
    <property type="entry name" value="UDP-Glc/GDP-Man"/>
</dbReference>
<feature type="binding site" evidence="10">
    <location>
        <position position="352"/>
    </location>
    <ligand>
        <name>substrate</name>
    </ligand>
</feature>
<sequence length="468" mass="49398">MKICVVGTGYVGLVSGTGLASVGHEVACVDVDAAKVERINRGEPPIHEEGLEALLKANVGRRLRATTSLASAMENADVALVCVGTPFDGKLIDLSYVLQVAREIGQVLKDQAAAAKAAGKQPHYCVVTVKSTVVPGTTDTVVREAIEEVSGLKAGKDFGLGMNPEFLAEGVAVKDFQDPDRIVVGGIDERSTEQLARMYATFEQKGVPVVRTTPRTAEMIKYTSNSFMATMISFSNEIARICDGIGGLDAAEVFKGLHLMKHLIYRDADNNLKKAGATSFLWAGCGFGGSCFPKDVKAITAHAQHRGVDTPMLDAVLSTNKTQPGQMLRLLKEQLGDSLAGRRVTVLGVAFKPGTDDVRESPALPVIADLVKAGAKVTAHDPIAVETGRKALADYGVPADAVSFAPSLDAALASAEAVLLVTSWPEYKAVPELQSKAGRSAVPLVDGRRYLARESLPAYSGIGLSLGR</sequence>
<evidence type="ECO:0000256" key="1">
    <source>
        <dbReference type="ARBA" id="ARBA00004701"/>
    </source>
</evidence>
<comment type="similarity">
    <text evidence="2 8">Belongs to the UDP-glucose/GDP-mannose dehydrogenase family.</text>
</comment>
<feature type="binding site" evidence="11">
    <location>
        <position position="85"/>
    </location>
    <ligand>
        <name>NAD(+)</name>
        <dbReference type="ChEBI" id="CHEBI:57540"/>
    </ligand>
</feature>
<dbReference type="Gene3D" id="3.40.50.720">
    <property type="entry name" value="NAD(P)-binding Rossmann-like Domain"/>
    <property type="match status" value="2"/>
</dbReference>
<organism evidence="13 14">
    <name type="scientific">Lautropia dentalis</name>
    <dbReference type="NCBI Taxonomy" id="2490857"/>
    <lineage>
        <taxon>Bacteria</taxon>
        <taxon>Pseudomonadati</taxon>
        <taxon>Pseudomonadota</taxon>
        <taxon>Betaproteobacteria</taxon>
        <taxon>Burkholderiales</taxon>
        <taxon>Burkholderiaceae</taxon>
        <taxon>Lautropia</taxon>
    </lineage>
</organism>
<dbReference type="PANTHER" id="PTHR43750:SF3">
    <property type="entry name" value="UDP-GLUCOSE 6-DEHYDROGENASE TUAD"/>
    <property type="match status" value="1"/>
</dbReference>
<evidence type="ECO:0000313" key="13">
    <source>
        <dbReference type="EMBL" id="RRN44609.1"/>
    </source>
</evidence>
<evidence type="ECO:0000256" key="6">
    <source>
        <dbReference type="ARBA" id="ARBA00023027"/>
    </source>
</evidence>
<comment type="catalytic activity">
    <reaction evidence="7 8">
        <text>UDP-alpha-D-glucose + 2 NAD(+) + H2O = UDP-alpha-D-glucuronate + 2 NADH + 3 H(+)</text>
        <dbReference type="Rhea" id="RHEA:23596"/>
        <dbReference type="ChEBI" id="CHEBI:15377"/>
        <dbReference type="ChEBI" id="CHEBI:15378"/>
        <dbReference type="ChEBI" id="CHEBI:57540"/>
        <dbReference type="ChEBI" id="CHEBI:57945"/>
        <dbReference type="ChEBI" id="CHEBI:58052"/>
        <dbReference type="ChEBI" id="CHEBI:58885"/>
        <dbReference type="EC" id="1.1.1.22"/>
    </reaction>
</comment>
<feature type="binding site" evidence="11">
    <location>
        <position position="294"/>
    </location>
    <ligand>
        <name>NAD(+)</name>
        <dbReference type="ChEBI" id="CHEBI:57540"/>
    </ligand>
</feature>
<dbReference type="InterPro" id="IPR001732">
    <property type="entry name" value="UDP-Glc/GDP-Man_DH_N"/>
</dbReference>
<feature type="active site" description="Nucleophile" evidence="9">
    <location>
        <position position="291"/>
    </location>
</feature>
<feature type="binding site" evidence="10">
    <location>
        <begin position="280"/>
        <end position="284"/>
    </location>
    <ligand>
        <name>substrate</name>
    </ligand>
</feature>
<dbReference type="Gene3D" id="1.20.5.100">
    <property type="entry name" value="Cytochrome c1, transmembrane anchor, C-terminal"/>
    <property type="match status" value="1"/>
</dbReference>
<feature type="binding site" evidence="10">
    <location>
        <begin position="166"/>
        <end position="169"/>
    </location>
    <ligand>
        <name>substrate</name>
    </ligand>
</feature>
<comment type="pathway">
    <text evidence="1">Nucleotide-sugar biosynthesis; UDP-alpha-D-glucuronate biosynthesis; UDP-alpha-D-glucuronate from UDP-alpha-D-glucose: step 1/1.</text>
</comment>
<evidence type="ECO:0000256" key="5">
    <source>
        <dbReference type="ARBA" id="ARBA00023002"/>
    </source>
</evidence>
<evidence type="ECO:0000256" key="2">
    <source>
        <dbReference type="ARBA" id="ARBA00006601"/>
    </source>
</evidence>
<dbReference type="InterPro" id="IPR036291">
    <property type="entry name" value="NAD(P)-bd_dom_sf"/>
</dbReference>
<evidence type="ECO:0000259" key="12">
    <source>
        <dbReference type="SMART" id="SM00984"/>
    </source>
</evidence>
<evidence type="ECO:0000256" key="11">
    <source>
        <dbReference type="PIRSR" id="PIRSR500134-3"/>
    </source>
</evidence>
<evidence type="ECO:0000256" key="4">
    <source>
        <dbReference type="ARBA" id="ARBA00015132"/>
    </source>
</evidence>
<dbReference type="PANTHER" id="PTHR43750">
    <property type="entry name" value="UDP-GLUCOSE 6-DEHYDROGENASE TUAD"/>
    <property type="match status" value="1"/>
</dbReference>
<evidence type="ECO:0000256" key="10">
    <source>
        <dbReference type="PIRSR" id="PIRSR500134-2"/>
    </source>
</evidence>
<dbReference type="SMART" id="SM00984">
    <property type="entry name" value="UDPG_MGDP_dh_C"/>
    <property type="match status" value="1"/>
</dbReference>
<dbReference type="AlphaFoldDB" id="A0A426FPN0"/>
<dbReference type="EC" id="1.1.1.22" evidence="3 8"/>